<dbReference type="SUPFAM" id="SSF55120">
    <property type="entry name" value="Pseudouridine synthase"/>
    <property type="match status" value="1"/>
</dbReference>
<evidence type="ECO:0000313" key="8">
    <source>
        <dbReference type="Proteomes" id="UP000469325"/>
    </source>
</evidence>
<dbReference type="InterPro" id="IPR014780">
    <property type="entry name" value="tRNA_psdUridine_synth_TruB"/>
</dbReference>
<comment type="catalytic activity">
    <reaction evidence="1 5">
        <text>uridine(55) in tRNA = pseudouridine(55) in tRNA</text>
        <dbReference type="Rhea" id="RHEA:42532"/>
        <dbReference type="Rhea" id="RHEA-COMP:10101"/>
        <dbReference type="Rhea" id="RHEA-COMP:10102"/>
        <dbReference type="ChEBI" id="CHEBI:65314"/>
        <dbReference type="ChEBI" id="CHEBI:65315"/>
        <dbReference type="EC" id="5.4.99.25"/>
    </reaction>
</comment>
<protein>
    <recommendedName>
        <fullName evidence="5">tRNA pseudouridine synthase B</fullName>
        <ecNumber evidence="5">5.4.99.25</ecNumber>
    </recommendedName>
    <alternativeName>
        <fullName evidence="5">tRNA pseudouridine(55) synthase</fullName>
        <shortName evidence="5">Psi55 synthase</shortName>
    </alternativeName>
    <alternativeName>
        <fullName evidence="5">tRNA pseudouridylate synthase</fullName>
    </alternativeName>
    <alternativeName>
        <fullName evidence="5">tRNA-uridine isomerase</fullName>
    </alternativeName>
</protein>
<dbReference type="RefSeq" id="WP_326832198.1">
    <property type="nucleotide sequence ID" value="NZ_VUNC01000002.1"/>
</dbReference>
<keyword evidence="4 5" id="KW-0413">Isomerase</keyword>
<proteinExistence type="inferred from homology"/>
<accession>A0A6N7XCS2</accession>
<evidence type="ECO:0000256" key="3">
    <source>
        <dbReference type="ARBA" id="ARBA00022694"/>
    </source>
</evidence>
<evidence type="ECO:0000256" key="4">
    <source>
        <dbReference type="ARBA" id="ARBA00023235"/>
    </source>
</evidence>
<evidence type="ECO:0000256" key="2">
    <source>
        <dbReference type="ARBA" id="ARBA00005642"/>
    </source>
</evidence>
<gene>
    <name evidence="5 7" type="primary">truB</name>
    <name evidence="7" type="ORF">FYJ68_03270</name>
</gene>
<keyword evidence="8" id="KW-1185">Reference proteome</keyword>
<keyword evidence="3 5" id="KW-0819">tRNA processing</keyword>
<sequence length="309" mass="33059">MRRGESGINCLLAIDKPAGMSSHDVVSRVRRALGERRVGHAGTLDPAATGVLVVGVGQGTRTLGLLTMDEKSYVASIELGSETDTDDAEGTVTRTAPVPAWAGDGDRVSAFVSSAAGECDQLPPAYSAISVNGRRAYDLARSGEEVELKPRHVRIIESTLLSIEPGEPVAWDCAFRVSKGTYIRSLARDLGREASSAAHLRGLRRTSSGAVTLADCIPLDELEERGTDVLASRRLDPVHALGLPARTLSAREADDARCGRRISPRPLQLEEGERCCLVRDGRLLGVWERRGPWLACVANFPSGIDGVRS</sequence>
<name>A0A6N7XCS2_9ACTN</name>
<comment type="function">
    <text evidence="5">Responsible for synthesis of pseudouridine from uracil-55 in the psi GC loop of transfer RNAs.</text>
</comment>
<organism evidence="7 8">
    <name type="scientific">Olsenella porci</name>
    <dbReference type="NCBI Taxonomy" id="2652279"/>
    <lineage>
        <taxon>Bacteria</taxon>
        <taxon>Bacillati</taxon>
        <taxon>Actinomycetota</taxon>
        <taxon>Coriobacteriia</taxon>
        <taxon>Coriobacteriales</taxon>
        <taxon>Atopobiaceae</taxon>
        <taxon>Olsenella</taxon>
    </lineage>
</organism>
<dbReference type="EC" id="5.4.99.25" evidence="5"/>
<dbReference type="Gene3D" id="3.30.2350.10">
    <property type="entry name" value="Pseudouridine synthase"/>
    <property type="match status" value="1"/>
</dbReference>
<dbReference type="GO" id="GO:0160148">
    <property type="term" value="F:tRNA pseudouridine(55) synthase activity"/>
    <property type="evidence" value="ECO:0007669"/>
    <property type="project" value="UniProtKB-EC"/>
</dbReference>
<dbReference type="Pfam" id="PF01509">
    <property type="entry name" value="TruB_N"/>
    <property type="match status" value="1"/>
</dbReference>
<evidence type="ECO:0000313" key="7">
    <source>
        <dbReference type="EMBL" id="MST72133.1"/>
    </source>
</evidence>
<dbReference type="CDD" id="cd02573">
    <property type="entry name" value="PseudoU_synth_EcTruB"/>
    <property type="match status" value="1"/>
</dbReference>
<dbReference type="InterPro" id="IPR002501">
    <property type="entry name" value="PsdUridine_synth_N"/>
</dbReference>
<comment type="caution">
    <text evidence="7">The sequence shown here is derived from an EMBL/GenBank/DDBJ whole genome shotgun (WGS) entry which is preliminary data.</text>
</comment>
<dbReference type="GO" id="GO:0031119">
    <property type="term" value="P:tRNA pseudouridine synthesis"/>
    <property type="evidence" value="ECO:0007669"/>
    <property type="project" value="UniProtKB-UniRule"/>
</dbReference>
<evidence type="ECO:0000256" key="1">
    <source>
        <dbReference type="ARBA" id="ARBA00000385"/>
    </source>
</evidence>
<dbReference type="AlphaFoldDB" id="A0A6N7XCS2"/>
<evidence type="ECO:0000256" key="5">
    <source>
        <dbReference type="HAMAP-Rule" id="MF_01080"/>
    </source>
</evidence>
<dbReference type="InterPro" id="IPR020103">
    <property type="entry name" value="PsdUridine_synth_cat_dom_sf"/>
</dbReference>
<evidence type="ECO:0000259" key="6">
    <source>
        <dbReference type="Pfam" id="PF01509"/>
    </source>
</evidence>
<dbReference type="GO" id="GO:0003723">
    <property type="term" value="F:RNA binding"/>
    <property type="evidence" value="ECO:0007669"/>
    <property type="project" value="InterPro"/>
</dbReference>
<reference evidence="7 8" key="1">
    <citation type="submission" date="2019-08" db="EMBL/GenBank/DDBJ databases">
        <title>In-depth cultivation of the pig gut microbiome towards novel bacterial diversity and tailored functional studies.</title>
        <authorList>
            <person name="Wylensek D."/>
            <person name="Hitch T.C.A."/>
            <person name="Clavel T."/>
        </authorList>
    </citation>
    <scope>NUCLEOTIDE SEQUENCE [LARGE SCALE GENOMIC DNA]</scope>
    <source>
        <strain evidence="7 8">CA-Schmier-601-WT-1</strain>
    </source>
</reference>
<dbReference type="HAMAP" id="MF_01080">
    <property type="entry name" value="TruB_bact"/>
    <property type="match status" value="1"/>
</dbReference>
<dbReference type="Proteomes" id="UP000469325">
    <property type="component" value="Unassembled WGS sequence"/>
</dbReference>
<dbReference type="EMBL" id="VUNC01000002">
    <property type="protein sequence ID" value="MST72133.1"/>
    <property type="molecule type" value="Genomic_DNA"/>
</dbReference>
<dbReference type="NCBIfam" id="TIGR00431">
    <property type="entry name" value="TruB"/>
    <property type="match status" value="1"/>
</dbReference>
<feature type="active site" description="Nucleophile" evidence="5">
    <location>
        <position position="45"/>
    </location>
</feature>
<dbReference type="PANTHER" id="PTHR13767">
    <property type="entry name" value="TRNA-PSEUDOURIDINE SYNTHASE"/>
    <property type="match status" value="1"/>
</dbReference>
<comment type="similarity">
    <text evidence="2 5">Belongs to the pseudouridine synthase TruB family. Type 1 subfamily.</text>
</comment>
<dbReference type="PANTHER" id="PTHR13767:SF2">
    <property type="entry name" value="PSEUDOURIDYLATE SYNTHASE TRUB1"/>
    <property type="match status" value="1"/>
</dbReference>
<feature type="domain" description="Pseudouridine synthase II N-terminal" evidence="6">
    <location>
        <begin position="30"/>
        <end position="183"/>
    </location>
</feature>
<dbReference type="GO" id="GO:1990481">
    <property type="term" value="P:mRNA pseudouridine synthesis"/>
    <property type="evidence" value="ECO:0007669"/>
    <property type="project" value="TreeGrafter"/>
</dbReference>